<evidence type="ECO:0000313" key="1">
    <source>
        <dbReference type="EMBL" id="CAI9156660.1"/>
    </source>
</evidence>
<reference evidence="1" key="1">
    <citation type="submission" date="2023-04" db="EMBL/GenBank/DDBJ databases">
        <authorList>
            <consortium name="ELIXIR-Norway"/>
        </authorList>
    </citation>
    <scope>NUCLEOTIDE SEQUENCE [LARGE SCALE GENOMIC DNA]</scope>
</reference>
<dbReference type="EMBL" id="OX459950">
    <property type="protein sequence ID" value="CAI9156660.1"/>
    <property type="molecule type" value="Genomic_DNA"/>
</dbReference>
<name>A0ABN8Y510_RANTA</name>
<gene>
    <name evidence="1" type="ORF">MRATA1EN1_LOCUS5622</name>
</gene>
<organism evidence="1 2">
    <name type="scientific">Rangifer tarandus platyrhynchus</name>
    <name type="common">Svalbard reindeer</name>
    <dbReference type="NCBI Taxonomy" id="3082113"/>
    <lineage>
        <taxon>Eukaryota</taxon>
        <taxon>Metazoa</taxon>
        <taxon>Chordata</taxon>
        <taxon>Craniata</taxon>
        <taxon>Vertebrata</taxon>
        <taxon>Euteleostomi</taxon>
        <taxon>Mammalia</taxon>
        <taxon>Eutheria</taxon>
        <taxon>Laurasiatheria</taxon>
        <taxon>Artiodactyla</taxon>
        <taxon>Ruminantia</taxon>
        <taxon>Pecora</taxon>
        <taxon>Cervidae</taxon>
        <taxon>Odocoileinae</taxon>
        <taxon>Rangifer</taxon>
    </lineage>
</organism>
<dbReference type="Proteomes" id="UP001176941">
    <property type="component" value="Chromosome 14"/>
</dbReference>
<keyword evidence="2" id="KW-1185">Reference proteome</keyword>
<evidence type="ECO:0000313" key="2">
    <source>
        <dbReference type="Proteomes" id="UP001176941"/>
    </source>
</evidence>
<protein>
    <submittedName>
        <fullName evidence="1">Uncharacterized protein</fullName>
    </submittedName>
</protein>
<accession>A0ABN8Y510</accession>
<sequence length="106" mass="12137">MKVSRDAVTYTSEGEADFRVCPPPLPPPDRAAVLASWFLLRGSAKGLISFRPFSFKFRCHCTNEARNQVRNMHLTRLWVTPITNRDPCKTVSTRFLEVCSRFSTFP</sequence>
<proteinExistence type="predicted"/>